<accession>A0A5A8D651</accession>
<evidence type="ECO:0000313" key="1">
    <source>
        <dbReference type="EMBL" id="KAA0159720.1"/>
    </source>
</evidence>
<gene>
    <name evidence="1" type="ORF">FNF27_08297</name>
</gene>
<reference evidence="1 2" key="1">
    <citation type="submission" date="2019-07" db="EMBL/GenBank/DDBJ databases">
        <title>Genomes of Cafeteria roenbergensis.</title>
        <authorList>
            <person name="Fischer M.G."/>
            <person name="Hackl T."/>
            <person name="Roman M."/>
        </authorList>
    </citation>
    <scope>NUCLEOTIDE SEQUENCE [LARGE SCALE GENOMIC DNA]</scope>
    <source>
        <strain evidence="1 2">E4-10P</strain>
    </source>
</reference>
<evidence type="ECO:0000313" key="2">
    <source>
        <dbReference type="Proteomes" id="UP000322899"/>
    </source>
</evidence>
<protein>
    <submittedName>
        <fullName evidence="1">Uncharacterized protein</fullName>
    </submittedName>
</protein>
<proteinExistence type="predicted"/>
<dbReference type="AlphaFoldDB" id="A0A5A8D651"/>
<comment type="caution">
    <text evidence="1">The sequence shown here is derived from an EMBL/GenBank/DDBJ whole genome shotgun (WGS) entry which is preliminary data.</text>
</comment>
<organism evidence="1 2">
    <name type="scientific">Cafeteria roenbergensis</name>
    <name type="common">Marine flagellate</name>
    <dbReference type="NCBI Taxonomy" id="33653"/>
    <lineage>
        <taxon>Eukaryota</taxon>
        <taxon>Sar</taxon>
        <taxon>Stramenopiles</taxon>
        <taxon>Bigyra</taxon>
        <taxon>Opalozoa</taxon>
        <taxon>Bicosoecida</taxon>
        <taxon>Cafeteriaceae</taxon>
        <taxon>Cafeteria</taxon>
    </lineage>
</organism>
<sequence length="108" mass="12108">MVALILESQAANRIRASCRPSLRALPLISSAGTAEVAVKADAVRETSPILDPAFDLADPAAQAYMIRLCEWIEEQPDLVLYKDPPDCWMRRFRTGWGRLRGPPALRFR</sequence>
<name>A0A5A8D651_CAFRO</name>
<dbReference type="EMBL" id="VLTO01000170">
    <property type="protein sequence ID" value="KAA0159720.1"/>
    <property type="molecule type" value="Genomic_DNA"/>
</dbReference>
<dbReference type="Proteomes" id="UP000322899">
    <property type="component" value="Unassembled WGS sequence"/>
</dbReference>